<dbReference type="Proteomes" id="UP001375382">
    <property type="component" value="Unassembled WGS sequence"/>
</dbReference>
<protein>
    <recommendedName>
        <fullName evidence="3">Aspartyl protease</fullName>
    </recommendedName>
</protein>
<accession>A0ABU8C5P5</accession>
<dbReference type="EMBL" id="JALAAR010000005">
    <property type="protein sequence ID" value="MEH8017246.1"/>
    <property type="molecule type" value="Genomic_DNA"/>
</dbReference>
<comment type="caution">
    <text evidence="1">The sequence shown here is derived from an EMBL/GenBank/DDBJ whole genome shotgun (WGS) entry which is preliminary data.</text>
</comment>
<dbReference type="Gene3D" id="2.40.70.10">
    <property type="entry name" value="Acid Proteases"/>
    <property type="match status" value="2"/>
</dbReference>
<dbReference type="RefSeq" id="WP_335735652.1">
    <property type="nucleotide sequence ID" value="NZ_JALAAR010000005.1"/>
</dbReference>
<evidence type="ECO:0000313" key="2">
    <source>
        <dbReference type="Proteomes" id="UP001375382"/>
    </source>
</evidence>
<evidence type="ECO:0000313" key="1">
    <source>
        <dbReference type="EMBL" id="MEH8017246.1"/>
    </source>
</evidence>
<keyword evidence="2" id="KW-1185">Reference proteome</keyword>
<dbReference type="SUPFAM" id="SSF50156">
    <property type="entry name" value="PDZ domain-like"/>
    <property type="match status" value="1"/>
</dbReference>
<sequence length="412" mass="45453">MTTHFIGFAKLIAIVTVTGLLASCMGKGIINLQSGNADATQTWLNGEDSFAVPFVWHDGHIIIEVAVNDASSLRFAFDSAAAATVLFDTSRTKAVALDVERPLNLQGRQVNVVNNGVIRVGDLELSKLTFIHVPIDQNPLFSDYDTAYFDGAIGYDLLNHFNITILFAERSVIFSKKGKEDKFSNDKWVKLPLSISGRIPYVDATIKNIDGVETKYAFVVDTGAPDFVYLNEQLATDFTFPAESFETQTQNFDGKHIYKTSRINFFGLANEKFQAVAAHDLPHFKDAVGVGLIGSGLLRKFDVHFNYQESYIGFAKNKLYSNNTDIDRSGLVLEPHRLGGIVEQVAENSYAVELGITATTIVKKINGVELTEGNFDELRGLLSSEAPYVNVCWQASGTTKCADFKLKDRISF</sequence>
<dbReference type="InterPro" id="IPR036034">
    <property type="entry name" value="PDZ_sf"/>
</dbReference>
<organism evidence="1 2">
    <name type="scientific">Rheinheimera muenzenbergensis</name>
    <dbReference type="NCBI Taxonomy" id="1193628"/>
    <lineage>
        <taxon>Bacteria</taxon>
        <taxon>Pseudomonadati</taxon>
        <taxon>Pseudomonadota</taxon>
        <taxon>Gammaproteobacteria</taxon>
        <taxon>Chromatiales</taxon>
        <taxon>Chromatiaceae</taxon>
        <taxon>Rheinheimera</taxon>
    </lineage>
</organism>
<reference evidence="1 2" key="1">
    <citation type="journal article" date="2023" name="Ecotoxicol. Environ. Saf.">
        <title>Mercury remediation potential of mercury-resistant strain Rheinheimera metallidurans sp. nov. isolated from a municipal waste dumping site.</title>
        <authorList>
            <person name="Yadav V."/>
            <person name="Manjhi A."/>
            <person name="Vadakedath N."/>
        </authorList>
    </citation>
    <scope>NUCLEOTIDE SEQUENCE [LARGE SCALE GENOMIC DNA]</scope>
    <source>
        <strain evidence="1 2">E-49</strain>
    </source>
</reference>
<dbReference type="InterPro" id="IPR021109">
    <property type="entry name" value="Peptidase_aspartic_dom_sf"/>
</dbReference>
<proteinExistence type="predicted"/>
<name>A0ABU8C5P5_9GAMM</name>
<evidence type="ECO:0008006" key="3">
    <source>
        <dbReference type="Google" id="ProtNLM"/>
    </source>
</evidence>
<gene>
    <name evidence="1" type="ORF">MN202_08380</name>
</gene>